<proteinExistence type="predicted"/>
<sequence length="399" mass="45278">MAHILDEIKRARKIINGQFEIVRHITENIYVIKYPSSFRHERMFEYFTHGSNAIDILPSIERNNIDMNIIYLVKDPTGFYRRANIVQIIDKDLFRVWYVDEDEDDIVSLSQIKYDALFEDLWAIYQLFELKINVIRRNPAYEFGRYPAIFQKYPGETNVETGAVVAAANADINATNVEVNAADEIYAIDESNLKDGASVKSNAENNAPREANAASEVNVETGADLLAEANNSPREANDENSVLAKVNIAYIDDSEISDNEPDTEIFHVDPNQNDDNGEAVGEKFVANDAPAETVDANDENVCEREKNEKAEAKIPAQNDVALPLPHTSQTEKKFDNFNNIYNKLLQKAKKHVKKERKIEKEEHIVYTSEEESSDTSDSRDTIELAISRPSDKRNVLLDS</sequence>
<name>A0AC35F330_9BILA</name>
<protein>
    <submittedName>
        <fullName evidence="2">Uncharacterized protein</fullName>
    </submittedName>
</protein>
<organism evidence="1 2">
    <name type="scientific">Panagrolaimus sp. PS1159</name>
    <dbReference type="NCBI Taxonomy" id="55785"/>
    <lineage>
        <taxon>Eukaryota</taxon>
        <taxon>Metazoa</taxon>
        <taxon>Ecdysozoa</taxon>
        <taxon>Nematoda</taxon>
        <taxon>Chromadorea</taxon>
        <taxon>Rhabditida</taxon>
        <taxon>Tylenchina</taxon>
        <taxon>Panagrolaimomorpha</taxon>
        <taxon>Panagrolaimoidea</taxon>
        <taxon>Panagrolaimidae</taxon>
        <taxon>Panagrolaimus</taxon>
    </lineage>
</organism>
<reference evidence="2" key="1">
    <citation type="submission" date="2022-11" db="UniProtKB">
        <authorList>
            <consortium name="WormBaseParasite"/>
        </authorList>
    </citation>
    <scope>IDENTIFICATION</scope>
</reference>
<accession>A0AC35F330</accession>
<dbReference type="WBParaSite" id="PS1159_v2.g13119.t1">
    <property type="protein sequence ID" value="PS1159_v2.g13119.t1"/>
    <property type="gene ID" value="PS1159_v2.g13119"/>
</dbReference>
<dbReference type="Proteomes" id="UP000887580">
    <property type="component" value="Unplaced"/>
</dbReference>
<evidence type="ECO:0000313" key="1">
    <source>
        <dbReference type="Proteomes" id="UP000887580"/>
    </source>
</evidence>
<evidence type="ECO:0000313" key="2">
    <source>
        <dbReference type="WBParaSite" id="PS1159_v2.g13119.t1"/>
    </source>
</evidence>